<comment type="similarity">
    <text evidence="1">Belongs to the bacterial solute-binding protein 7 family.</text>
</comment>
<evidence type="ECO:0000256" key="1">
    <source>
        <dbReference type="ARBA" id="ARBA00009023"/>
    </source>
</evidence>
<evidence type="ECO:0000313" key="5">
    <source>
        <dbReference type="Proteomes" id="UP001595579"/>
    </source>
</evidence>
<keyword evidence="3" id="KW-0732">Signal</keyword>
<name>A0ABV7LPH0_9GAMM</name>
<reference evidence="5" key="1">
    <citation type="journal article" date="2019" name="Int. J. Syst. Evol. Microbiol.">
        <title>The Global Catalogue of Microorganisms (GCM) 10K type strain sequencing project: providing services to taxonomists for standard genome sequencing and annotation.</title>
        <authorList>
            <consortium name="The Broad Institute Genomics Platform"/>
            <consortium name="The Broad Institute Genome Sequencing Center for Infectious Disease"/>
            <person name="Wu L."/>
            <person name="Ma J."/>
        </authorList>
    </citation>
    <scope>NUCLEOTIDE SEQUENCE [LARGE SCALE GENOMIC DNA]</scope>
    <source>
        <strain evidence="5">CECT 7698</strain>
    </source>
</reference>
<dbReference type="PANTHER" id="PTHR33376">
    <property type="match status" value="1"/>
</dbReference>
<keyword evidence="2" id="KW-0813">Transport</keyword>
<dbReference type="RefSeq" id="WP_386773773.1">
    <property type="nucleotide sequence ID" value="NZ_JBHRUG010000019.1"/>
</dbReference>
<evidence type="ECO:0000256" key="3">
    <source>
        <dbReference type="ARBA" id="ARBA00022729"/>
    </source>
</evidence>
<organism evidence="4 5">
    <name type="scientific">Litchfieldella rifensis</name>
    <dbReference type="NCBI Taxonomy" id="762643"/>
    <lineage>
        <taxon>Bacteria</taxon>
        <taxon>Pseudomonadati</taxon>
        <taxon>Pseudomonadota</taxon>
        <taxon>Gammaproteobacteria</taxon>
        <taxon>Oceanospirillales</taxon>
        <taxon>Halomonadaceae</taxon>
        <taxon>Litchfieldella</taxon>
    </lineage>
</organism>
<dbReference type="Gene3D" id="3.40.190.170">
    <property type="entry name" value="Bacterial extracellular solute-binding protein, family 7"/>
    <property type="match status" value="1"/>
</dbReference>
<dbReference type="NCBIfam" id="NF037995">
    <property type="entry name" value="TRAP_S1"/>
    <property type="match status" value="1"/>
</dbReference>
<dbReference type="PANTHER" id="PTHR33376:SF7">
    <property type="entry name" value="C4-DICARBOXYLATE-BINDING PROTEIN DCTB"/>
    <property type="match status" value="1"/>
</dbReference>
<sequence length="357" mass="39946">MDSNYNSSLGEGVMTLKSSIKVGSSMAAVSVIAALGFSASTWASDEELKLTMATESGDRESPQGLAVKRISDIVEEQSDGRITINVFYQGEIGGPQELFDQLVRGNIDLFLGWPQTSYDERLGVLTLPYLTLGWDEALDAYGKDGWISEVIDPILSDIGLEYLGPFPEGFGGIATADTYATNYEEAQEKGIKLRSQPIFPLPQTIQAMGFQAVPIDWSEVYTSIQTGVVDGDSSNVIYWDYTYFNDLLDYFVHSKHNFSFYTFLMNQDSWNALDEEDRGIIADAVEVVVNEQFENAKAEDEKWIQKAQEDGMEYIEPSDEEMKDWIERVRETVWVEAEESLGEDVMGAVREHASEPK</sequence>
<keyword evidence="5" id="KW-1185">Reference proteome</keyword>
<protein>
    <submittedName>
        <fullName evidence="4">TRAP transporter substrate-binding protein DctP</fullName>
    </submittedName>
</protein>
<dbReference type="Pfam" id="PF03480">
    <property type="entry name" value="DctP"/>
    <property type="match status" value="1"/>
</dbReference>
<dbReference type="InterPro" id="IPR038404">
    <property type="entry name" value="TRAP_DctP_sf"/>
</dbReference>
<proteinExistence type="inferred from homology"/>
<dbReference type="Proteomes" id="UP001595579">
    <property type="component" value="Unassembled WGS sequence"/>
</dbReference>
<dbReference type="EMBL" id="JBHRUG010000019">
    <property type="protein sequence ID" value="MFC3284120.1"/>
    <property type="molecule type" value="Genomic_DNA"/>
</dbReference>
<comment type="caution">
    <text evidence="4">The sequence shown here is derived from an EMBL/GenBank/DDBJ whole genome shotgun (WGS) entry which is preliminary data.</text>
</comment>
<gene>
    <name evidence="4" type="primary">dctP</name>
    <name evidence="4" type="ORF">ACFOEV_10920</name>
</gene>
<evidence type="ECO:0000313" key="4">
    <source>
        <dbReference type="EMBL" id="MFC3284120.1"/>
    </source>
</evidence>
<dbReference type="InterPro" id="IPR018389">
    <property type="entry name" value="DctP_fam"/>
</dbReference>
<evidence type="ECO:0000256" key="2">
    <source>
        <dbReference type="ARBA" id="ARBA00022448"/>
    </source>
</evidence>
<accession>A0ABV7LPH0</accession>